<proteinExistence type="predicted"/>
<protein>
    <recommendedName>
        <fullName evidence="4">Anti-sigma factor NepR domain-containing protein</fullName>
    </recommendedName>
</protein>
<evidence type="ECO:0000256" key="1">
    <source>
        <dbReference type="SAM" id="MobiDB-lite"/>
    </source>
</evidence>
<dbReference type="EMBL" id="FOTK01000002">
    <property type="protein sequence ID" value="SFL23391.1"/>
    <property type="molecule type" value="Genomic_DNA"/>
</dbReference>
<evidence type="ECO:0000313" key="2">
    <source>
        <dbReference type="EMBL" id="SFL23391.1"/>
    </source>
</evidence>
<dbReference type="RefSeq" id="WP_092036957.1">
    <property type="nucleotide sequence ID" value="NZ_FOTK01000002.1"/>
</dbReference>
<evidence type="ECO:0008006" key="4">
    <source>
        <dbReference type="Google" id="ProtNLM"/>
    </source>
</evidence>
<evidence type="ECO:0000313" key="3">
    <source>
        <dbReference type="Proteomes" id="UP000199048"/>
    </source>
</evidence>
<feature type="compositionally biased region" description="Basic and acidic residues" evidence="1">
    <location>
        <begin position="1"/>
        <end position="11"/>
    </location>
</feature>
<reference evidence="3" key="1">
    <citation type="submission" date="2016-10" db="EMBL/GenBank/DDBJ databases">
        <authorList>
            <person name="Varghese N."/>
            <person name="Submissions S."/>
        </authorList>
    </citation>
    <scope>NUCLEOTIDE SEQUENCE [LARGE SCALE GENOMIC DNA]</scope>
    <source>
        <strain evidence="3">BL36</strain>
    </source>
</reference>
<feature type="compositionally biased region" description="Low complexity" evidence="1">
    <location>
        <begin position="12"/>
        <end position="24"/>
    </location>
</feature>
<accession>A0A1I4G2Y6</accession>
<feature type="region of interest" description="Disordered" evidence="1">
    <location>
        <begin position="1"/>
        <end position="26"/>
    </location>
</feature>
<dbReference type="Proteomes" id="UP000199048">
    <property type="component" value="Unassembled WGS sequence"/>
</dbReference>
<gene>
    <name evidence="2" type="ORF">SAMN05192568_1002111</name>
</gene>
<dbReference type="AlphaFoldDB" id="A0A1I4G2Y6"/>
<keyword evidence="3" id="KW-1185">Reference proteome</keyword>
<dbReference type="OrthoDB" id="8002746at2"/>
<organism evidence="2 3">
    <name type="scientific">Methylobacterium pseudosasicola</name>
    <dbReference type="NCBI Taxonomy" id="582667"/>
    <lineage>
        <taxon>Bacteria</taxon>
        <taxon>Pseudomonadati</taxon>
        <taxon>Pseudomonadota</taxon>
        <taxon>Alphaproteobacteria</taxon>
        <taxon>Hyphomicrobiales</taxon>
        <taxon>Methylobacteriaceae</taxon>
        <taxon>Methylobacterium</taxon>
    </lineage>
</organism>
<name>A0A1I4G2Y6_9HYPH</name>
<sequence>MTKTHPERPSEAEAASPAASLSPSVRRHLGQNLRAAYADTLAAPINQRLEALVKQLAKPKP</sequence>